<feature type="region of interest" description="Disordered" evidence="1">
    <location>
        <begin position="131"/>
        <end position="163"/>
    </location>
</feature>
<name>A0ABQ4JG76_9ACTN</name>
<proteinExistence type="predicted"/>
<gene>
    <name evidence="2" type="ORF">Vqi01_46450</name>
</gene>
<evidence type="ECO:0000256" key="1">
    <source>
        <dbReference type="SAM" id="MobiDB-lite"/>
    </source>
</evidence>
<feature type="compositionally biased region" description="Basic residues" evidence="1">
    <location>
        <begin position="1"/>
        <end position="19"/>
    </location>
</feature>
<dbReference type="Proteomes" id="UP000653076">
    <property type="component" value="Unassembled WGS sequence"/>
</dbReference>
<organism evidence="2 3">
    <name type="scientific">Micromonospora qiuiae</name>
    <dbReference type="NCBI Taxonomy" id="502268"/>
    <lineage>
        <taxon>Bacteria</taxon>
        <taxon>Bacillati</taxon>
        <taxon>Actinomycetota</taxon>
        <taxon>Actinomycetes</taxon>
        <taxon>Micromonosporales</taxon>
        <taxon>Micromonosporaceae</taxon>
        <taxon>Micromonospora</taxon>
    </lineage>
</organism>
<accession>A0ABQ4JG76</accession>
<keyword evidence="3" id="KW-1185">Reference proteome</keyword>
<reference evidence="2 3" key="1">
    <citation type="submission" date="2021-01" db="EMBL/GenBank/DDBJ databases">
        <title>Whole genome shotgun sequence of Verrucosispora qiuiae NBRC 106684.</title>
        <authorList>
            <person name="Komaki H."/>
            <person name="Tamura T."/>
        </authorList>
    </citation>
    <scope>NUCLEOTIDE SEQUENCE [LARGE SCALE GENOMIC DNA]</scope>
    <source>
        <strain evidence="2 3">NBRC 106684</strain>
    </source>
</reference>
<comment type="caution">
    <text evidence="2">The sequence shown here is derived from an EMBL/GenBank/DDBJ whole genome shotgun (WGS) entry which is preliminary data.</text>
</comment>
<feature type="region of interest" description="Disordered" evidence="1">
    <location>
        <begin position="1"/>
        <end position="20"/>
    </location>
</feature>
<sequence>MMRLTSRVRRGGRGNRRLRSGSGVAEILPCDAYRRMVGTEHGGAGGGDPGVVAAGLVAVAQLVGHRPQLVGQSQHQRVRMRPPSLPGGERLLQDPAGRTRIVRLPMQPSQQVRGAEHVGMILAERRASGLDRVGQQVTGSGEVTRPAQREGPLLDDGQGRGMGHVAMLPGTGA</sequence>
<protein>
    <submittedName>
        <fullName evidence="2">Uncharacterized protein</fullName>
    </submittedName>
</protein>
<dbReference type="EMBL" id="BOPC01000073">
    <property type="protein sequence ID" value="GIJ29483.1"/>
    <property type="molecule type" value="Genomic_DNA"/>
</dbReference>
<feature type="region of interest" description="Disordered" evidence="1">
    <location>
        <begin position="70"/>
        <end position="92"/>
    </location>
</feature>
<evidence type="ECO:0000313" key="3">
    <source>
        <dbReference type="Proteomes" id="UP000653076"/>
    </source>
</evidence>
<evidence type="ECO:0000313" key="2">
    <source>
        <dbReference type="EMBL" id="GIJ29483.1"/>
    </source>
</evidence>